<name>A0A0B6VPB2_9ACTN</name>
<organism evidence="2">
    <name type="scientific">Streptomyces versipellis</name>
    <dbReference type="NCBI Taxonomy" id="67375"/>
    <lineage>
        <taxon>Bacteria</taxon>
        <taxon>Bacillati</taxon>
        <taxon>Actinomycetota</taxon>
        <taxon>Actinomycetes</taxon>
        <taxon>Kitasatosporales</taxon>
        <taxon>Streptomycetaceae</taxon>
        <taxon>Streptomyces</taxon>
    </lineage>
</organism>
<evidence type="ECO:0000313" key="2">
    <source>
        <dbReference type="EMBL" id="BAQ21969.1"/>
    </source>
</evidence>
<gene>
    <name evidence="2" type="primary">orf10</name>
</gene>
<keyword evidence="1" id="KW-1133">Transmembrane helix</keyword>
<feature type="transmembrane region" description="Helical" evidence="1">
    <location>
        <begin position="71"/>
        <end position="87"/>
    </location>
</feature>
<protein>
    <submittedName>
        <fullName evidence="2">Uncharacterized protein</fullName>
    </submittedName>
</protein>
<accession>A0A0B6VPB2</accession>
<dbReference type="AlphaFoldDB" id="A0A0B6VPB2"/>
<sequence>MLFYVLAGLLSAFLLVDWLITRSSRRRNEWAFWEEWNFYVYGPAFVLLCLTMTADMGWVETDWTPSSRYPVLYGMPVVAAFMAHRWYRYFGARLRALLRGQRGAGGTGGGPQAGR</sequence>
<dbReference type="EMBL" id="LC006086">
    <property type="protein sequence ID" value="BAQ21969.1"/>
    <property type="molecule type" value="Genomic_DNA"/>
</dbReference>
<keyword evidence="1" id="KW-0472">Membrane</keyword>
<evidence type="ECO:0000256" key="1">
    <source>
        <dbReference type="SAM" id="Phobius"/>
    </source>
</evidence>
<feature type="transmembrane region" description="Helical" evidence="1">
    <location>
        <begin position="38"/>
        <end position="59"/>
    </location>
</feature>
<keyword evidence="1" id="KW-0812">Transmembrane</keyword>
<proteinExistence type="predicted"/>
<reference evidence="2" key="1">
    <citation type="journal article" date="2015" name="J. Am. Chem. Soc.">
        <title>Biosynthesis of versipelostatin: identification of an enzyme-catalyzed [4+2]-cycloaddition required for macrocyclization of spirotetronate-containing polyketides.</title>
        <authorList>
            <person name="Hashimoto T."/>
            <person name="Hashimoto J."/>
            <person name="Teruya K."/>
            <person name="Hirano T."/>
            <person name="Shin-ya K."/>
            <person name="Ikeda H."/>
            <person name="Liu H."/>
            <person name="Nishiyama M."/>
            <person name="Kuzuyama T."/>
        </authorList>
    </citation>
    <scope>NUCLEOTIDE SEQUENCE</scope>
    <source>
        <strain evidence="2">4083-SVS6</strain>
    </source>
</reference>